<evidence type="ECO:0000256" key="3">
    <source>
        <dbReference type="ARBA" id="ARBA00022723"/>
    </source>
</evidence>
<dbReference type="SUPFAM" id="SSF54862">
    <property type="entry name" value="4Fe-4S ferredoxins"/>
    <property type="match status" value="1"/>
</dbReference>
<evidence type="ECO:0000256" key="1">
    <source>
        <dbReference type="ARBA" id="ARBA00022448"/>
    </source>
</evidence>
<proteinExistence type="predicted"/>
<dbReference type="RefSeq" id="WP_168659556.1">
    <property type="nucleotide sequence ID" value="NZ_CP051180.1"/>
</dbReference>
<evidence type="ECO:0000313" key="9">
    <source>
        <dbReference type="EMBL" id="QIZ76296.1"/>
    </source>
</evidence>
<dbReference type="CDD" id="cd16371">
    <property type="entry name" value="DMSOR_beta_like"/>
    <property type="match status" value="1"/>
</dbReference>
<dbReference type="Gene3D" id="3.30.70.20">
    <property type="match status" value="2"/>
</dbReference>
<keyword evidence="6" id="KW-0408">Iron</keyword>
<dbReference type="Pfam" id="PF13247">
    <property type="entry name" value="Fer4_11"/>
    <property type="match status" value="1"/>
</dbReference>
<feature type="domain" description="4Fe-4S ferredoxin-type" evidence="8">
    <location>
        <begin position="93"/>
        <end position="122"/>
    </location>
</feature>
<feature type="domain" description="4Fe-4S ferredoxin-type" evidence="8">
    <location>
        <begin position="59"/>
        <end position="92"/>
    </location>
</feature>
<dbReference type="InterPro" id="IPR017896">
    <property type="entry name" value="4Fe4S_Fe-S-bd"/>
</dbReference>
<keyword evidence="5" id="KW-0249">Electron transport</keyword>
<evidence type="ECO:0000256" key="2">
    <source>
        <dbReference type="ARBA" id="ARBA00022485"/>
    </source>
</evidence>
<sequence>MDNNEKYAFYFDSSKCTGCKGCHIACKDKNNLSEDVLLRRVYEYGGGGCTEGANNTLQSSVFVYYMSVGCNHCDKPVCVAACPTGACYKNSDGLVQIDQKLCIGCCACVRACPYDAPQFDNARQVTYKCDGCRDRLAMDKVPSCVSACTGRALDFGTTESLLEKYPNASDSSIAPLPASEITQPNLLITPNKSAKVSGSLEGQVLNETEV</sequence>
<dbReference type="InterPro" id="IPR050954">
    <property type="entry name" value="ET_IronSulfur_Cluster-Binding"/>
</dbReference>
<dbReference type="Proteomes" id="UP000501602">
    <property type="component" value="Chromosome"/>
</dbReference>
<evidence type="ECO:0000259" key="8">
    <source>
        <dbReference type="PROSITE" id="PS51379"/>
    </source>
</evidence>
<keyword evidence="3" id="KW-0479">Metal-binding</keyword>
<evidence type="ECO:0000256" key="7">
    <source>
        <dbReference type="ARBA" id="ARBA00023014"/>
    </source>
</evidence>
<dbReference type="PANTHER" id="PTHR43177:SF5">
    <property type="entry name" value="ANAEROBIC DIMETHYL SULFOXIDE REDUCTASE CHAIN B-RELATED"/>
    <property type="match status" value="1"/>
</dbReference>
<dbReference type="EMBL" id="CP051180">
    <property type="protein sequence ID" value="QIZ76296.1"/>
    <property type="molecule type" value="Genomic_DNA"/>
</dbReference>
<keyword evidence="7" id="KW-0411">Iron-sulfur</keyword>
<keyword evidence="10" id="KW-1185">Reference proteome</keyword>
<evidence type="ECO:0000313" key="10">
    <source>
        <dbReference type="Proteomes" id="UP000501602"/>
    </source>
</evidence>
<feature type="domain" description="4Fe-4S ferredoxin-type" evidence="8">
    <location>
        <begin position="7"/>
        <end position="35"/>
    </location>
</feature>
<protein>
    <submittedName>
        <fullName evidence="9">4Fe-4S binding protein</fullName>
    </submittedName>
</protein>
<evidence type="ECO:0000256" key="6">
    <source>
        <dbReference type="ARBA" id="ARBA00023004"/>
    </source>
</evidence>
<dbReference type="AlphaFoldDB" id="A0A6H1UDK7"/>
<reference evidence="9 10" key="1">
    <citation type="submission" date="2020-04" db="EMBL/GenBank/DDBJ databases">
        <title>Ferrimonas sp. S7 isolated from sea water.</title>
        <authorList>
            <person name="Bae S.S."/>
            <person name="Baek K."/>
        </authorList>
    </citation>
    <scope>NUCLEOTIDE SEQUENCE [LARGE SCALE GENOMIC DNA]</scope>
    <source>
        <strain evidence="9 10">S7</strain>
    </source>
</reference>
<evidence type="ECO:0000256" key="4">
    <source>
        <dbReference type="ARBA" id="ARBA00022737"/>
    </source>
</evidence>
<organism evidence="9 10">
    <name type="scientific">Ferrimonas lipolytica</name>
    <dbReference type="NCBI Taxonomy" id="2724191"/>
    <lineage>
        <taxon>Bacteria</taxon>
        <taxon>Pseudomonadati</taxon>
        <taxon>Pseudomonadota</taxon>
        <taxon>Gammaproteobacteria</taxon>
        <taxon>Alteromonadales</taxon>
        <taxon>Ferrimonadaceae</taxon>
        <taxon>Ferrimonas</taxon>
    </lineage>
</organism>
<evidence type="ECO:0000256" key="5">
    <source>
        <dbReference type="ARBA" id="ARBA00022982"/>
    </source>
</evidence>
<keyword evidence="4" id="KW-0677">Repeat</keyword>
<dbReference type="PROSITE" id="PS51379">
    <property type="entry name" value="4FE4S_FER_2"/>
    <property type="match status" value="3"/>
</dbReference>
<dbReference type="GO" id="GO:0046872">
    <property type="term" value="F:metal ion binding"/>
    <property type="evidence" value="ECO:0007669"/>
    <property type="project" value="UniProtKB-KW"/>
</dbReference>
<name>A0A6H1UDK7_9GAMM</name>
<gene>
    <name evidence="9" type="ORF">HER31_04950</name>
</gene>
<dbReference type="PANTHER" id="PTHR43177">
    <property type="entry name" value="PROTEIN NRFC"/>
    <property type="match status" value="1"/>
</dbReference>
<accession>A0A6H1UDK7</accession>
<keyword evidence="2" id="KW-0004">4Fe-4S</keyword>
<dbReference type="GO" id="GO:0051539">
    <property type="term" value="F:4 iron, 4 sulfur cluster binding"/>
    <property type="evidence" value="ECO:0007669"/>
    <property type="project" value="UniProtKB-KW"/>
</dbReference>
<keyword evidence="1" id="KW-0813">Transport</keyword>
<dbReference type="KEGG" id="fes:HER31_04950"/>